<name>A0ACC0LVU6_RHOML</name>
<sequence>MPHSEAPLIFALGHTVAVPPSSVSLNGLHPNHSVRHSSPRPPSSVPNDCYPFISVLERAKDWLPQDCRSQSLKGCVTLKIKTHHVERKQKLAILEDARKFKTPRPVWSSGIKYEFHLLLPGTPIDHVRVLWLWEQKEKRSGKEASFNFEKSAQKLPRKEDYIWIFLLK</sequence>
<dbReference type="EMBL" id="CM046398">
    <property type="protein sequence ID" value="KAI8532841.1"/>
    <property type="molecule type" value="Genomic_DNA"/>
</dbReference>
<gene>
    <name evidence="1" type="ORF">RHMOL_Rhmol11G0245800</name>
</gene>
<dbReference type="Proteomes" id="UP001062846">
    <property type="component" value="Chromosome 11"/>
</dbReference>
<evidence type="ECO:0000313" key="2">
    <source>
        <dbReference type="Proteomes" id="UP001062846"/>
    </source>
</evidence>
<organism evidence="1 2">
    <name type="scientific">Rhododendron molle</name>
    <name type="common">Chinese azalea</name>
    <name type="synonym">Azalea mollis</name>
    <dbReference type="NCBI Taxonomy" id="49168"/>
    <lineage>
        <taxon>Eukaryota</taxon>
        <taxon>Viridiplantae</taxon>
        <taxon>Streptophyta</taxon>
        <taxon>Embryophyta</taxon>
        <taxon>Tracheophyta</taxon>
        <taxon>Spermatophyta</taxon>
        <taxon>Magnoliopsida</taxon>
        <taxon>eudicotyledons</taxon>
        <taxon>Gunneridae</taxon>
        <taxon>Pentapetalae</taxon>
        <taxon>asterids</taxon>
        <taxon>Ericales</taxon>
        <taxon>Ericaceae</taxon>
        <taxon>Ericoideae</taxon>
        <taxon>Rhodoreae</taxon>
        <taxon>Rhododendron</taxon>
    </lineage>
</organism>
<proteinExistence type="predicted"/>
<keyword evidence="2" id="KW-1185">Reference proteome</keyword>
<protein>
    <submittedName>
        <fullName evidence="1">Uncharacterized protein</fullName>
    </submittedName>
</protein>
<evidence type="ECO:0000313" key="1">
    <source>
        <dbReference type="EMBL" id="KAI8532841.1"/>
    </source>
</evidence>
<reference evidence="1" key="1">
    <citation type="submission" date="2022-02" db="EMBL/GenBank/DDBJ databases">
        <title>Plant Genome Project.</title>
        <authorList>
            <person name="Zhang R.-G."/>
        </authorList>
    </citation>
    <scope>NUCLEOTIDE SEQUENCE</scope>
    <source>
        <strain evidence="1">AT1</strain>
    </source>
</reference>
<accession>A0ACC0LVU6</accession>
<comment type="caution">
    <text evidence="1">The sequence shown here is derived from an EMBL/GenBank/DDBJ whole genome shotgun (WGS) entry which is preliminary data.</text>
</comment>